<sequence>MIRMVLTVTRVYETLYVKPQWDLAAILTPYSGLLQLKQAINIYSDFVESLSLKRFGQYSIKPSSKFIIRSKRGPNGPSIASAHLDSLAVYQNKRLFNALKS</sequence>
<proteinExistence type="predicted"/>
<organism evidence="1">
    <name type="scientific">viral metagenome</name>
    <dbReference type="NCBI Taxonomy" id="1070528"/>
    <lineage>
        <taxon>unclassified sequences</taxon>
        <taxon>metagenomes</taxon>
        <taxon>organismal metagenomes</taxon>
    </lineage>
</organism>
<reference evidence="1" key="1">
    <citation type="submission" date="2017-04" db="EMBL/GenBank/DDBJ databases">
        <title>Unveiling RNA virosphere associated with marine microorganisms.</title>
        <authorList>
            <person name="Urayama S."/>
            <person name="Takaki Y."/>
            <person name="Nishi S."/>
            <person name="Yoshida Y."/>
            <person name="Deguchi S."/>
            <person name="Takai K."/>
            <person name="Nunoura T."/>
        </authorList>
    </citation>
    <scope>NUCLEOTIDE SEQUENCE</scope>
</reference>
<dbReference type="EMBL" id="BDQE01000156">
    <property type="protein sequence ID" value="GBH22895.1"/>
    <property type="molecule type" value="Genomic_RNA"/>
</dbReference>
<name>A0A2V0RK09_9ZZZZ</name>
<dbReference type="AlphaFoldDB" id="A0A2V0RK09"/>
<protein>
    <submittedName>
        <fullName evidence="1">RdRp</fullName>
    </submittedName>
</protein>
<evidence type="ECO:0000313" key="1">
    <source>
        <dbReference type="EMBL" id="GBH22895.1"/>
    </source>
</evidence>
<accession>A0A2V0RK09</accession>
<comment type="caution">
    <text evidence="1">The sequence shown here is derived from an EMBL/GenBank/DDBJ whole genome shotgun (WGS) entry which is preliminary data.</text>
</comment>